<dbReference type="GO" id="GO:0008270">
    <property type="term" value="F:zinc ion binding"/>
    <property type="evidence" value="ECO:0007669"/>
    <property type="project" value="UniProtKB-KW"/>
</dbReference>
<dbReference type="GO" id="GO:0006508">
    <property type="term" value="P:proteolysis"/>
    <property type="evidence" value="ECO:0007669"/>
    <property type="project" value="InterPro"/>
</dbReference>
<dbReference type="Gene3D" id="4.10.60.10">
    <property type="entry name" value="Zinc finger, CCHC-type"/>
    <property type="match status" value="1"/>
</dbReference>
<evidence type="ECO:0000256" key="2">
    <source>
        <dbReference type="SAM" id="MobiDB-lite"/>
    </source>
</evidence>
<dbReference type="PROSITE" id="PS50158">
    <property type="entry name" value="ZF_CCHC"/>
    <property type="match status" value="1"/>
</dbReference>
<organism evidence="5 6">
    <name type="scientific">Pseudoloma neurophilia</name>
    <dbReference type="NCBI Taxonomy" id="146866"/>
    <lineage>
        <taxon>Eukaryota</taxon>
        <taxon>Fungi</taxon>
        <taxon>Fungi incertae sedis</taxon>
        <taxon>Microsporidia</taxon>
        <taxon>Pseudoloma</taxon>
    </lineage>
</organism>
<feature type="compositionally biased region" description="Polar residues" evidence="2">
    <location>
        <begin position="1"/>
        <end position="10"/>
    </location>
</feature>
<evidence type="ECO:0000256" key="1">
    <source>
        <dbReference type="PROSITE-ProRule" id="PRU00047"/>
    </source>
</evidence>
<keyword evidence="6" id="KW-1185">Reference proteome</keyword>
<protein>
    <submittedName>
        <fullName evidence="5">Pol protein</fullName>
    </submittedName>
</protein>
<dbReference type="InterPro" id="IPR001878">
    <property type="entry name" value="Znf_CCHC"/>
</dbReference>
<keyword evidence="1" id="KW-0863">Zinc-finger</keyword>
<accession>A0A0R0LXC4</accession>
<dbReference type="AlphaFoldDB" id="A0A0R0LXC4"/>
<dbReference type="SUPFAM" id="SSF56672">
    <property type="entry name" value="DNA/RNA polymerases"/>
    <property type="match status" value="1"/>
</dbReference>
<keyword evidence="1" id="KW-0862">Zinc</keyword>
<dbReference type="Gene3D" id="3.10.10.10">
    <property type="entry name" value="HIV Type 1 Reverse Transcriptase, subunit A, domain 1"/>
    <property type="match status" value="1"/>
</dbReference>
<feature type="region of interest" description="Disordered" evidence="2">
    <location>
        <begin position="1"/>
        <end position="52"/>
    </location>
</feature>
<dbReference type="CDD" id="cd00303">
    <property type="entry name" value="retropepsin_like"/>
    <property type="match status" value="1"/>
</dbReference>
<evidence type="ECO:0000259" key="3">
    <source>
        <dbReference type="PROSITE" id="PS50158"/>
    </source>
</evidence>
<evidence type="ECO:0000313" key="5">
    <source>
        <dbReference type="EMBL" id="KRH93964.1"/>
    </source>
</evidence>
<dbReference type="Proteomes" id="UP000051530">
    <property type="component" value="Unassembled WGS sequence"/>
</dbReference>
<dbReference type="SMART" id="SM00343">
    <property type="entry name" value="ZnF_C2HC"/>
    <property type="match status" value="1"/>
</dbReference>
<dbReference type="SUPFAM" id="SSF57756">
    <property type="entry name" value="Retrovirus zinc finger-like domains"/>
    <property type="match status" value="1"/>
</dbReference>
<dbReference type="GO" id="GO:0004190">
    <property type="term" value="F:aspartic-type endopeptidase activity"/>
    <property type="evidence" value="ECO:0007669"/>
    <property type="project" value="InterPro"/>
</dbReference>
<dbReference type="InterPro" id="IPR043502">
    <property type="entry name" value="DNA/RNA_pol_sf"/>
</dbReference>
<dbReference type="EMBL" id="LGUB01000168">
    <property type="protein sequence ID" value="KRH93964.1"/>
    <property type="molecule type" value="Genomic_DNA"/>
</dbReference>
<dbReference type="PROSITE" id="PS50878">
    <property type="entry name" value="RT_POL"/>
    <property type="match status" value="1"/>
</dbReference>
<dbReference type="VEuPathDB" id="MicrosporidiaDB:M153_4640002100"/>
<feature type="domain" description="CCHC-type" evidence="3">
    <location>
        <begin position="235"/>
        <end position="250"/>
    </location>
</feature>
<dbReference type="PANTHER" id="PTHR33064">
    <property type="entry name" value="POL PROTEIN"/>
    <property type="match status" value="1"/>
</dbReference>
<keyword evidence="1" id="KW-0479">Metal-binding</keyword>
<name>A0A0R0LXC4_9MICR</name>
<dbReference type="PROSITE" id="PS00141">
    <property type="entry name" value="ASP_PROTEASE"/>
    <property type="match status" value="1"/>
</dbReference>
<dbReference type="Pfam" id="PF00098">
    <property type="entry name" value="zf-CCHC"/>
    <property type="match status" value="1"/>
</dbReference>
<dbReference type="PANTHER" id="PTHR33064:SF37">
    <property type="entry name" value="RIBONUCLEASE H"/>
    <property type="match status" value="1"/>
</dbReference>
<gene>
    <name evidence="5" type="ORF">M153_4640002100</name>
</gene>
<dbReference type="Gene3D" id="3.30.70.270">
    <property type="match status" value="2"/>
</dbReference>
<feature type="domain" description="Reverse transcriptase" evidence="4">
    <location>
        <begin position="413"/>
        <end position="593"/>
    </location>
</feature>
<dbReference type="InterPro" id="IPR051320">
    <property type="entry name" value="Viral_Replic_Matur_Polypro"/>
</dbReference>
<evidence type="ECO:0000313" key="6">
    <source>
        <dbReference type="Proteomes" id="UP000051530"/>
    </source>
</evidence>
<dbReference type="InterPro" id="IPR036875">
    <property type="entry name" value="Znf_CCHC_sf"/>
</dbReference>
<sequence length="681" mass="79487">MFSDNDSYAGSSERRSSNQKQKTQHRQRFHDNDFRDESHTQKKWAEQGKSGHSENPAIIREIYKGMERDEVLVKIFILENEKDFNKLKELEKMASVVKNCDLKIQKWFFGKGAKEELPIKFELFKDMLVDFVCDDGIDTYYKFRDESWESYLKRLKLLQEVKGLSDKDIIKHLRTSIAPIGLQTLFLTPGITLSNLNEMIKDWELVQDKKRKLKTKQKFGNKPKNNSYNKKNVTCYTCNESGHISTSCPNKSSVKKKKDGVNFAMNGSKVQNTDSDEIKVNDFEYTAIFDSGSSENIVTENFLNSMENKITAKRVKEKFEICLLNGNRMVSYEKILLKITYKTKTQYAFFRIVEHGIFDLIVGHNLSQLLRGDKCFPIECEIRTGTGKVVSWTRPFRSRKDRVEFLELIKDLEKNGIIEESSSKWLNPVRLTRKSNGKLRFTLDLRKVNDLCDLDEFQIPNMSEMIRSLHNEKFFSVLDLKDGYFQVPLKKEDRDKTAFLSPDNRILHFTRMPQGYKNSPATFQRRMTLMLSGLLGKICFVYLDDVLVFGKDKQTHDQNLEEVIKRLEKHGMIINNEKSIICQEEVTFLGYRISKNKLKPKLIRAQGIIDFPKPKNKRKLHSFLGLINFDREFVPDLADRTKPLYELLNDKNKALIWTEETEKLFEEIKALWAEKNGIGDA</sequence>
<proteinExistence type="predicted"/>
<dbReference type="Pfam" id="PF00078">
    <property type="entry name" value="RVT_1"/>
    <property type="match status" value="1"/>
</dbReference>
<dbReference type="GO" id="GO:0003676">
    <property type="term" value="F:nucleic acid binding"/>
    <property type="evidence" value="ECO:0007669"/>
    <property type="project" value="InterPro"/>
</dbReference>
<reference evidence="5 6" key="1">
    <citation type="submission" date="2015-07" db="EMBL/GenBank/DDBJ databases">
        <title>The genome of Pseudoloma neurophilia, a relevant intracellular parasite of the zebrafish.</title>
        <authorList>
            <person name="Ndikumana S."/>
            <person name="Pelin A."/>
            <person name="Sanders J."/>
            <person name="Corradi N."/>
        </authorList>
    </citation>
    <scope>NUCLEOTIDE SEQUENCE [LARGE SCALE GENOMIC DNA]</scope>
    <source>
        <strain evidence="5 6">MK1</strain>
    </source>
</reference>
<dbReference type="InterPro" id="IPR001969">
    <property type="entry name" value="Aspartic_peptidase_AS"/>
</dbReference>
<evidence type="ECO:0000259" key="4">
    <source>
        <dbReference type="PROSITE" id="PS50878"/>
    </source>
</evidence>
<feature type="compositionally biased region" description="Basic and acidic residues" evidence="2">
    <location>
        <begin position="29"/>
        <end position="52"/>
    </location>
</feature>
<dbReference type="InterPro" id="IPR043128">
    <property type="entry name" value="Rev_trsase/Diguanyl_cyclase"/>
</dbReference>
<dbReference type="OrthoDB" id="5920460at2759"/>
<dbReference type="InterPro" id="IPR000477">
    <property type="entry name" value="RT_dom"/>
</dbReference>
<dbReference type="CDD" id="cd01647">
    <property type="entry name" value="RT_LTR"/>
    <property type="match status" value="1"/>
</dbReference>
<comment type="caution">
    <text evidence="5">The sequence shown here is derived from an EMBL/GenBank/DDBJ whole genome shotgun (WGS) entry which is preliminary data.</text>
</comment>